<dbReference type="Gene3D" id="6.10.140.1350">
    <property type="match status" value="1"/>
</dbReference>
<dbReference type="Proteomes" id="UP000053660">
    <property type="component" value="Unassembled WGS sequence"/>
</dbReference>
<feature type="signal peptide" evidence="1">
    <location>
        <begin position="1"/>
        <end position="19"/>
    </location>
</feature>
<keyword evidence="3" id="KW-1185">Reference proteome</keyword>
<proteinExistence type="predicted"/>
<organism evidence="2 3">
    <name type="scientific">Oesophagostomum dentatum</name>
    <name type="common">Nodular worm</name>
    <dbReference type="NCBI Taxonomy" id="61180"/>
    <lineage>
        <taxon>Eukaryota</taxon>
        <taxon>Metazoa</taxon>
        <taxon>Ecdysozoa</taxon>
        <taxon>Nematoda</taxon>
        <taxon>Chromadorea</taxon>
        <taxon>Rhabditida</taxon>
        <taxon>Rhabditina</taxon>
        <taxon>Rhabditomorpha</taxon>
        <taxon>Strongyloidea</taxon>
        <taxon>Strongylidae</taxon>
        <taxon>Oesophagostomum</taxon>
    </lineage>
</organism>
<dbReference type="InterPro" id="IPR008476">
    <property type="entry name" value="PBDC1_metazoa/fungi"/>
</dbReference>
<dbReference type="PANTHER" id="PTHR13410:SF9">
    <property type="entry name" value="PROTEIN PBDC1"/>
    <property type="match status" value="1"/>
</dbReference>
<accession>A0A0B1SYC6</accession>
<evidence type="ECO:0000256" key="1">
    <source>
        <dbReference type="SAM" id="SignalP"/>
    </source>
</evidence>
<reference evidence="2 3" key="1">
    <citation type="submission" date="2014-03" db="EMBL/GenBank/DDBJ databases">
        <title>Draft genome of the hookworm Oesophagostomum dentatum.</title>
        <authorList>
            <person name="Mitreva M."/>
        </authorList>
    </citation>
    <scope>NUCLEOTIDE SEQUENCE [LARGE SCALE GENOMIC DNA]</scope>
    <source>
        <strain evidence="2 3">OD-Hann</strain>
    </source>
</reference>
<evidence type="ECO:0000313" key="3">
    <source>
        <dbReference type="Proteomes" id="UP000053660"/>
    </source>
</evidence>
<protein>
    <submittedName>
        <fullName evidence="2">Uncharacterized protein</fullName>
    </submittedName>
</protein>
<dbReference type="OrthoDB" id="5873702at2759"/>
<dbReference type="PANTHER" id="PTHR13410">
    <property type="entry name" value="PROTEIN PBDC1"/>
    <property type="match status" value="1"/>
</dbReference>
<gene>
    <name evidence="2" type="ORF">OESDEN_09853</name>
</gene>
<evidence type="ECO:0000313" key="2">
    <source>
        <dbReference type="EMBL" id="KHJ90303.1"/>
    </source>
</evidence>
<dbReference type="AlphaFoldDB" id="A0A0B1SYC6"/>
<feature type="chain" id="PRO_5002082797" evidence="1">
    <location>
        <begin position="20"/>
        <end position="343"/>
    </location>
</feature>
<dbReference type="EMBL" id="KN553170">
    <property type="protein sequence ID" value="KHJ90303.1"/>
    <property type="molecule type" value="Genomic_DNA"/>
</dbReference>
<keyword evidence="1" id="KW-0732">Signal</keyword>
<name>A0A0B1SYC6_OESDE</name>
<sequence length="343" mass="37099">MRIFLGLSATLGTTSTAGAAAEKENLREGVVPKPIREVAIQLREKLKENRKLADEFIAASTDRSIKVKEQIKDVEHKMCEVYSRTSECDLKCAQLRRRVTKDLHLGDVAQRVQEMVAKNMHVSSQGQIVQYMVDVIREYDETVIQYQDIIEDISTKLRIVLSGKASMTVDDLKEILTRFDTAFTNVATKLFEATRKIQDVKSVLSADGSLCMFRDRRADAASQSKSFNNLRGIDFVPSQSAIAELGKQLKPTVGAATSTTGTGLFGSTTGGSLFGSTSTAAKPFSFASTSTGSTSLFPSLTTSTAGPLFSSLTSTTSTAPKPTLSFGSTITNNSSGLLFSSKK</sequence>
<dbReference type="GO" id="GO:0005737">
    <property type="term" value="C:cytoplasm"/>
    <property type="evidence" value="ECO:0007669"/>
    <property type="project" value="TreeGrafter"/>
</dbReference>